<dbReference type="Proteomes" id="UP000190328">
    <property type="component" value="Unassembled WGS sequence"/>
</dbReference>
<name>A0A1T4LDN4_9ENTE</name>
<reference evidence="2 3" key="1">
    <citation type="submission" date="2017-02" db="EMBL/GenBank/DDBJ databases">
        <authorList>
            <person name="Peterson S.W."/>
        </authorList>
    </citation>
    <scope>NUCLEOTIDE SEQUENCE [LARGE SCALE GENOMIC DNA]</scope>
    <source>
        <strain evidence="2 3">ATCC BAA-1030</strain>
    </source>
</reference>
<accession>A0A1T4LDN4</accession>
<dbReference type="EMBL" id="FUXI01000005">
    <property type="protein sequence ID" value="SJZ52678.1"/>
    <property type="molecule type" value="Genomic_DNA"/>
</dbReference>
<keyword evidence="3" id="KW-1185">Reference proteome</keyword>
<gene>
    <name evidence="2" type="ORF">SAMN02745116_00630</name>
</gene>
<protein>
    <submittedName>
        <fullName evidence="2">Uncharacterized protein</fullName>
    </submittedName>
</protein>
<keyword evidence="1" id="KW-0472">Membrane</keyword>
<evidence type="ECO:0000313" key="2">
    <source>
        <dbReference type="EMBL" id="SJZ52678.1"/>
    </source>
</evidence>
<dbReference type="AlphaFoldDB" id="A0A1T4LDN4"/>
<dbReference type="RefSeq" id="WP_078806588.1">
    <property type="nucleotide sequence ID" value="NZ_FUXI01000005.1"/>
</dbReference>
<feature type="transmembrane region" description="Helical" evidence="1">
    <location>
        <begin position="29"/>
        <end position="55"/>
    </location>
</feature>
<evidence type="ECO:0000256" key="1">
    <source>
        <dbReference type="SAM" id="Phobius"/>
    </source>
</evidence>
<keyword evidence="1" id="KW-0812">Transmembrane</keyword>
<feature type="transmembrane region" description="Helical" evidence="1">
    <location>
        <begin position="134"/>
        <end position="153"/>
    </location>
</feature>
<evidence type="ECO:0000313" key="3">
    <source>
        <dbReference type="Proteomes" id="UP000190328"/>
    </source>
</evidence>
<dbReference type="STRING" id="263852.SAMN02745116_00630"/>
<sequence length="166" mass="19465">MTKLDNFFGKEQEEKFDKWAREKCLKIGVFLKSGVMVLVIYPILLILMFLALLYFEGLERRSFLGRLFKFAFFAYLSFAGYSLMKWSKSGKKKYLFALIFMWTVLFIVGGFLLFFGVMSLVFSITDKIYEDWTRFIFLLPLAALLIFLGVFSIRKAILSILEYGHL</sequence>
<feature type="transmembrane region" description="Helical" evidence="1">
    <location>
        <begin position="96"/>
        <end position="122"/>
    </location>
</feature>
<proteinExistence type="predicted"/>
<keyword evidence="1" id="KW-1133">Transmembrane helix</keyword>
<organism evidence="2 3">
    <name type="scientific">Pilibacter termitis</name>
    <dbReference type="NCBI Taxonomy" id="263852"/>
    <lineage>
        <taxon>Bacteria</taxon>
        <taxon>Bacillati</taxon>
        <taxon>Bacillota</taxon>
        <taxon>Bacilli</taxon>
        <taxon>Lactobacillales</taxon>
        <taxon>Enterococcaceae</taxon>
        <taxon>Pilibacter</taxon>
    </lineage>
</organism>
<feature type="transmembrane region" description="Helical" evidence="1">
    <location>
        <begin position="67"/>
        <end position="84"/>
    </location>
</feature>